<evidence type="ECO:0000256" key="12">
    <source>
        <dbReference type="ARBA" id="ARBA00059247"/>
    </source>
</evidence>
<evidence type="ECO:0000256" key="13">
    <source>
        <dbReference type="HAMAP-Rule" id="MF_00495"/>
    </source>
</evidence>
<feature type="active site" description="Nucleophile" evidence="13">
    <location>
        <position position="15"/>
    </location>
</feature>
<dbReference type="GO" id="GO:0006281">
    <property type="term" value="P:DNA repair"/>
    <property type="evidence" value="ECO:0007669"/>
    <property type="project" value="TreeGrafter"/>
</dbReference>
<keyword evidence="8 13" id="KW-0479">Metal-binding</keyword>
<dbReference type="SFLD" id="SFLDS00003">
    <property type="entry name" value="Haloacid_Dehalogenase"/>
    <property type="match status" value="1"/>
</dbReference>
<comment type="function">
    <text evidence="12 13">Specifically catalyzes the dephosphorylation of 2-phosphoglycolate. Is involved in the dissimilation of the intracellular 2-phosphoglycolate formed during the DNA repair of 3'-phosphoglycolate ends, a major class of DNA lesions induced by oxidative stress.</text>
</comment>
<dbReference type="RefSeq" id="WP_201684488.1">
    <property type="nucleotide sequence ID" value="NZ_JAEQNA010000004.1"/>
</dbReference>
<evidence type="ECO:0000256" key="5">
    <source>
        <dbReference type="ARBA" id="ARBA00011233"/>
    </source>
</evidence>
<keyword evidence="9 13" id="KW-0378">Hydrolase</keyword>
<evidence type="ECO:0000256" key="7">
    <source>
        <dbReference type="ARBA" id="ARBA00022567"/>
    </source>
</evidence>
<evidence type="ECO:0000256" key="11">
    <source>
        <dbReference type="ARBA" id="ARBA00023277"/>
    </source>
</evidence>
<dbReference type="HAMAP" id="MF_00495">
    <property type="entry name" value="GPH_hydrolase_bact"/>
    <property type="match status" value="1"/>
</dbReference>
<dbReference type="Gene3D" id="3.40.50.1000">
    <property type="entry name" value="HAD superfamily/HAD-like"/>
    <property type="match status" value="1"/>
</dbReference>
<feature type="binding site" evidence="13">
    <location>
        <position position="15"/>
    </location>
    <ligand>
        <name>Mg(2+)</name>
        <dbReference type="ChEBI" id="CHEBI:18420"/>
    </ligand>
</feature>
<dbReference type="EMBL" id="JAEQNA010000004">
    <property type="protein sequence ID" value="MBL0421430.1"/>
    <property type="molecule type" value="Genomic_DNA"/>
</dbReference>
<dbReference type="Proteomes" id="UP000613011">
    <property type="component" value="Unassembled WGS sequence"/>
</dbReference>
<evidence type="ECO:0000256" key="9">
    <source>
        <dbReference type="ARBA" id="ARBA00022801"/>
    </source>
</evidence>
<dbReference type="NCBIfam" id="TIGR01449">
    <property type="entry name" value="PGP_bact"/>
    <property type="match status" value="1"/>
</dbReference>
<dbReference type="GO" id="GO:0046872">
    <property type="term" value="F:metal ion binding"/>
    <property type="evidence" value="ECO:0007669"/>
    <property type="project" value="UniProtKB-KW"/>
</dbReference>
<evidence type="ECO:0000256" key="6">
    <source>
        <dbReference type="ARBA" id="ARBA00013078"/>
    </source>
</evidence>
<comment type="similarity">
    <text evidence="4 13">Belongs to the HAD-like hydrolase superfamily. CbbY/CbbZ/Gph/YieH family.</text>
</comment>
<dbReference type="Gene3D" id="1.10.150.240">
    <property type="entry name" value="Putative phosphatase, domain 2"/>
    <property type="match status" value="1"/>
</dbReference>
<comment type="cofactor">
    <cofactor evidence="2 13">
        <name>Mg(2+)</name>
        <dbReference type="ChEBI" id="CHEBI:18420"/>
    </cofactor>
</comment>
<dbReference type="InterPro" id="IPR006439">
    <property type="entry name" value="HAD-SF_hydro_IA"/>
</dbReference>
<evidence type="ECO:0000256" key="3">
    <source>
        <dbReference type="ARBA" id="ARBA00004818"/>
    </source>
</evidence>
<reference evidence="14" key="1">
    <citation type="submission" date="2021-01" db="EMBL/GenBank/DDBJ databases">
        <title>Ramlibacter sp. strain AW1 16S ribosomal RNA gene Genome sequencing and assembly.</title>
        <authorList>
            <person name="Kang M."/>
        </authorList>
    </citation>
    <scope>NUCLEOTIDE SEQUENCE</scope>
    <source>
        <strain evidence="14">AW1</strain>
    </source>
</reference>
<name>A0A937D468_9BURK</name>
<protein>
    <recommendedName>
        <fullName evidence="6 13">Phosphoglycolate phosphatase</fullName>
        <shortName evidence="13">PGP</shortName>
        <shortName evidence="13">PGPase</shortName>
        <ecNumber evidence="6 13">3.1.3.18</ecNumber>
    </recommendedName>
</protein>
<dbReference type="GO" id="GO:0008967">
    <property type="term" value="F:phosphoglycolate phosphatase activity"/>
    <property type="evidence" value="ECO:0007669"/>
    <property type="project" value="UniProtKB-UniRule"/>
</dbReference>
<dbReference type="SUPFAM" id="SSF56784">
    <property type="entry name" value="HAD-like"/>
    <property type="match status" value="1"/>
</dbReference>
<dbReference type="SFLD" id="SFLDG01135">
    <property type="entry name" value="C1.5.6:_HAD__Beta-PGM__Phospha"/>
    <property type="match status" value="1"/>
</dbReference>
<dbReference type="SFLD" id="SFLDG01129">
    <property type="entry name" value="C1.5:_HAD__Beta-PGM__Phosphata"/>
    <property type="match status" value="1"/>
</dbReference>
<feature type="binding site" evidence="13">
    <location>
        <position position="175"/>
    </location>
    <ligand>
        <name>Mg(2+)</name>
        <dbReference type="ChEBI" id="CHEBI:18420"/>
    </ligand>
</feature>
<comment type="subunit">
    <text evidence="5">Homotrimer.</text>
</comment>
<dbReference type="PRINTS" id="PR00413">
    <property type="entry name" value="HADHALOGNASE"/>
</dbReference>
<gene>
    <name evidence="14" type="primary">gph</name>
    <name evidence="14" type="ORF">JI739_13805</name>
</gene>
<dbReference type="EC" id="3.1.3.18" evidence="6 13"/>
<evidence type="ECO:0000313" key="14">
    <source>
        <dbReference type="EMBL" id="MBL0421430.1"/>
    </source>
</evidence>
<dbReference type="NCBIfam" id="TIGR01549">
    <property type="entry name" value="HAD-SF-IA-v1"/>
    <property type="match status" value="1"/>
</dbReference>
<dbReference type="PANTHER" id="PTHR43434">
    <property type="entry name" value="PHOSPHOGLYCOLATE PHOSPHATASE"/>
    <property type="match status" value="1"/>
</dbReference>
<proteinExistence type="inferred from homology"/>
<dbReference type="FunFam" id="3.40.50.1000:FF:000022">
    <property type="entry name" value="Phosphoglycolate phosphatase"/>
    <property type="match status" value="1"/>
</dbReference>
<keyword evidence="11 13" id="KW-0119">Carbohydrate metabolism</keyword>
<evidence type="ECO:0000256" key="8">
    <source>
        <dbReference type="ARBA" id="ARBA00022723"/>
    </source>
</evidence>
<dbReference type="PANTHER" id="PTHR43434:SF1">
    <property type="entry name" value="PHOSPHOGLYCOLATE PHOSPHATASE"/>
    <property type="match status" value="1"/>
</dbReference>
<accession>A0A937D468</accession>
<evidence type="ECO:0000313" key="15">
    <source>
        <dbReference type="Proteomes" id="UP000613011"/>
    </source>
</evidence>
<keyword evidence="7" id="KW-0113">Calvin cycle</keyword>
<dbReference type="InterPro" id="IPR050155">
    <property type="entry name" value="HAD-like_hydrolase_sf"/>
</dbReference>
<dbReference type="InterPro" id="IPR023214">
    <property type="entry name" value="HAD_sf"/>
</dbReference>
<keyword evidence="10 13" id="KW-0460">Magnesium</keyword>
<dbReference type="AlphaFoldDB" id="A0A937D468"/>
<evidence type="ECO:0000256" key="4">
    <source>
        <dbReference type="ARBA" id="ARBA00006171"/>
    </source>
</evidence>
<evidence type="ECO:0000256" key="10">
    <source>
        <dbReference type="ARBA" id="ARBA00022842"/>
    </source>
</evidence>
<comment type="catalytic activity">
    <reaction evidence="1 13">
        <text>2-phosphoglycolate + H2O = glycolate + phosphate</text>
        <dbReference type="Rhea" id="RHEA:14369"/>
        <dbReference type="ChEBI" id="CHEBI:15377"/>
        <dbReference type="ChEBI" id="CHEBI:29805"/>
        <dbReference type="ChEBI" id="CHEBI:43474"/>
        <dbReference type="ChEBI" id="CHEBI:58033"/>
        <dbReference type="EC" id="3.1.3.18"/>
    </reaction>
</comment>
<evidence type="ECO:0000256" key="1">
    <source>
        <dbReference type="ARBA" id="ARBA00000830"/>
    </source>
</evidence>
<dbReference type="NCBIfam" id="TIGR01509">
    <property type="entry name" value="HAD-SF-IA-v3"/>
    <property type="match status" value="1"/>
</dbReference>
<comment type="caution">
    <text evidence="14">The sequence shown here is derived from an EMBL/GenBank/DDBJ whole genome shotgun (WGS) entry which is preliminary data.</text>
</comment>
<dbReference type="InterPro" id="IPR037512">
    <property type="entry name" value="PGPase_prok"/>
</dbReference>
<dbReference type="GO" id="GO:0046295">
    <property type="term" value="P:glycolate biosynthetic process"/>
    <property type="evidence" value="ECO:0007669"/>
    <property type="project" value="UniProtKB-UniRule"/>
</dbReference>
<evidence type="ECO:0000256" key="2">
    <source>
        <dbReference type="ARBA" id="ARBA00001946"/>
    </source>
</evidence>
<keyword evidence="15" id="KW-1185">Reference proteome</keyword>
<dbReference type="GO" id="GO:0019253">
    <property type="term" value="P:reductive pentose-phosphate cycle"/>
    <property type="evidence" value="ECO:0007669"/>
    <property type="project" value="UniProtKB-KW"/>
</dbReference>
<sequence>MSLPDLSRLDAAIVDLDGTLVDTLGDLAASVNAMLEELHRPTLPVGQVERMVGKGSEFLVRSALEAAGAGTDLLPAAHAVWARQYEAVNGRHARVYPGVREALAGLRDRGLRLACLTNKPQAFAEVLLDAKSLRGSFEWVFGGDAFAQRKPHPLPVELTCQALGAQPRRTLMIGDSVNDAMAARAAGCPVVLMRYGYNHGQPIESAGADAYLDSMAELLAPAAGSA</sequence>
<dbReference type="Pfam" id="PF00702">
    <property type="entry name" value="Hydrolase"/>
    <property type="match status" value="1"/>
</dbReference>
<feature type="binding site" evidence="13">
    <location>
        <position position="17"/>
    </location>
    <ligand>
        <name>Mg(2+)</name>
        <dbReference type="ChEBI" id="CHEBI:18420"/>
    </ligand>
</feature>
<organism evidence="14 15">
    <name type="scientific">Ramlibacter aurantiacus</name>
    <dbReference type="NCBI Taxonomy" id="2801330"/>
    <lineage>
        <taxon>Bacteria</taxon>
        <taxon>Pseudomonadati</taxon>
        <taxon>Pseudomonadota</taxon>
        <taxon>Betaproteobacteria</taxon>
        <taxon>Burkholderiales</taxon>
        <taxon>Comamonadaceae</taxon>
        <taxon>Ramlibacter</taxon>
    </lineage>
</organism>
<comment type="pathway">
    <text evidence="3 13">Organic acid metabolism; glycolate biosynthesis; glycolate from 2-phosphoglycolate: step 1/1.</text>
</comment>
<dbReference type="InterPro" id="IPR036412">
    <property type="entry name" value="HAD-like_sf"/>
</dbReference>
<dbReference type="InterPro" id="IPR023198">
    <property type="entry name" value="PGP-like_dom2"/>
</dbReference>
<dbReference type="GO" id="GO:0005829">
    <property type="term" value="C:cytosol"/>
    <property type="evidence" value="ECO:0007669"/>
    <property type="project" value="TreeGrafter"/>
</dbReference>